<comment type="cofactor">
    <cofactor evidence="1 6">
        <name>FAD</name>
        <dbReference type="ChEBI" id="CHEBI:57692"/>
    </cofactor>
</comment>
<organism evidence="10 11">
    <name type="scientific">Pseudoalteromonas luteoviolacea</name>
    <dbReference type="NCBI Taxonomy" id="43657"/>
    <lineage>
        <taxon>Bacteria</taxon>
        <taxon>Pseudomonadati</taxon>
        <taxon>Pseudomonadota</taxon>
        <taxon>Gammaproteobacteria</taxon>
        <taxon>Alteromonadales</taxon>
        <taxon>Pseudoalteromonadaceae</taxon>
        <taxon>Pseudoalteromonas</taxon>
    </lineage>
</organism>
<evidence type="ECO:0000256" key="4">
    <source>
        <dbReference type="ARBA" id="ARBA00022827"/>
    </source>
</evidence>
<feature type="domain" description="Acyl-CoA dehydrogenase/oxidase N-terminal" evidence="9">
    <location>
        <begin position="30"/>
        <end position="118"/>
    </location>
</feature>
<dbReference type="RefSeq" id="WP_039609130.1">
    <property type="nucleotide sequence ID" value="NZ_JAKFZS010000009.1"/>
</dbReference>
<protein>
    <submittedName>
        <fullName evidence="10">Acyl-CoA dehydrogenase</fullName>
    </submittedName>
</protein>
<evidence type="ECO:0000256" key="6">
    <source>
        <dbReference type="RuleBase" id="RU362125"/>
    </source>
</evidence>
<name>A0A0C1MJY9_9GAMM</name>
<feature type="domain" description="Acyl-CoA oxidase/dehydrogenase middle" evidence="8">
    <location>
        <begin position="123"/>
        <end position="217"/>
    </location>
</feature>
<dbReference type="InterPro" id="IPR009075">
    <property type="entry name" value="AcylCo_DH/oxidase_C"/>
</dbReference>
<evidence type="ECO:0000259" key="8">
    <source>
        <dbReference type="Pfam" id="PF02770"/>
    </source>
</evidence>
<evidence type="ECO:0000256" key="5">
    <source>
        <dbReference type="ARBA" id="ARBA00023002"/>
    </source>
</evidence>
<comment type="caution">
    <text evidence="10">The sequence shown here is derived from an EMBL/GenBank/DDBJ whole genome shotgun (WGS) entry which is preliminary data.</text>
</comment>
<dbReference type="Pfam" id="PF00441">
    <property type="entry name" value="Acyl-CoA_dh_1"/>
    <property type="match status" value="1"/>
</dbReference>
<dbReference type="Gene3D" id="1.10.540.10">
    <property type="entry name" value="Acyl-CoA dehydrogenase/oxidase, N-terminal domain"/>
    <property type="match status" value="1"/>
</dbReference>
<comment type="similarity">
    <text evidence="2 6">Belongs to the acyl-CoA dehydrogenase family.</text>
</comment>
<dbReference type="InterPro" id="IPR046373">
    <property type="entry name" value="Acyl-CoA_Oxase/DH_mid-dom_sf"/>
</dbReference>
<evidence type="ECO:0000259" key="9">
    <source>
        <dbReference type="Pfam" id="PF02771"/>
    </source>
</evidence>
<dbReference type="PANTHER" id="PTHR43884">
    <property type="entry name" value="ACYL-COA DEHYDROGENASE"/>
    <property type="match status" value="1"/>
</dbReference>
<proteinExistence type="inferred from homology"/>
<dbReference type="EMBL" id="JWIC01000005">
    <property type="protein sequence ID" value="KID57359.1"/>
    <property type="molecule type" value="Genomic_DNA"/>
</dbReference>
<dbReference type="PANTHER" id="PTHR43884:SF12">
    <property type="entry name" value="ISOVALERYL-COA DEHYDROGENASE, MITOCHONDRIAL-RELATED"/>
    <property type="match status" value="1"/>
</dbReference>
<dbReference type="InterPro" id="IPR009100">
    <property type="entry name" value="AcylCoA_DH/oxidase_NM_dom_sf"/>
</dbReference>
<dbReference type="Pfam" id="PF02770">
    <property type="entry name" value="Acyl-CoA_dh_M"/>
    <property type="match status" value="1"/>
</dbReference>
<dbReference type="InterPro" id="IPR013786">
    <property type="entry name" value="AcylCoA_DH/ox_N"/>
</dbReference>
<dbReference type="SUPFAM" id="SSF47203">
    <property type="entry name" value="Acyl-CoA dehydrogenase C-terminal domain-like"/>
    <property type="match status" value="1"/>
</dbReference>
<dbReference type="AlphaFoldDB" id="A0A0C1MJY9"/>
<dbReference type="InterPro" id="IPR037069">
    <property type="entry name" value="AcylCoA_DH/ox_N_sf"/>
</dbReference>
<accession>A0A0C1MJY9</accession>
<dbReference type="Pfam" id="PF02771">
    <property type="entry name" value="Acyl-CoA_dh_N"/>
    <property type="match status" value="1"/>
</dbReference>
<reference evidence="10 11" key="1">
    <citation type="submission" date="2014-12" db="EMBL/GenBank/DDBJ databases">
        <title>Draft Genome Sequence of Pseudoalteromonas luteoviolacea HI1.</title>
        <authorList>
            <person name="Asahina A.Y."/>
            <person name="Hadfield M.G."/>
        </authorList>
    </citation>
    <scope>NUCLEOTIDE SEQUENCE [LARGE SCALE GENOMIC DNA]</scope>
    <source>
        <strain evidence="10 11">HI1</strain>
    </source>
</reference>
<evidence type="ECO:0000259" key="7">
    <source>
        <dbReference type="Pfam" id="PF00441"/>
    </source>
</evidence>
<dbReference type="FunFam" id="2.40.110.10:FF:000002">
    <property type="entry name" value="Acyl-CoA dehydrogenase fadE12"/>
    <property type="match status" value="1"/>
</dbReference>
<dbReference type="GO" id="GO:0050660">
    <property type="term" value="F:flavin adenine dinucleotide binding"/>
    <property type="evidence" value="ECO:0007669"/>
    <property type="project" value="InterPro"/>
</dbReference>
<dbReference type="OrthoDB" id="9769473at2"/>
<evidence type="ECO:0000313" key="10">
    <source>
        <dbReference type="EMBL" id="KID57359.1"/>
    </source>
</evidence>
<dbReference type="Gene3D" id="1.20.140.10">
    <property type="entry name" value="Butyryl-CoA Dehydrogenase, subunit A, domain 3"/>
    <property type="match status" value="1"/>
</dbReference>
<dbReference type="Proteomes" id="UP000031327">
    <property type="component" value="Unassembled WGS sequence"/>
</dbReference>
<evidence type="ECO:0000313" key="11">
    <source>
        <dbReference type="Proteomes" id="UP000031327"/>
    </source>
</evidence>
<sequence>MNFEWNEDQLELFEHALSFAKDLDFSKLPQGEFPMEAWRALGEFGYFGLPIDAKYSPAGSGFDILTTVKVLEGLGQGCTDTGILFAGAAHTFACAMPIYEHGSEQLKQKLLPLLASGEKIAANAISEAEAGSDIGKLTTKAWRDGDYYVIKGAKSYVTNGSVADYFVLYATTNEKFGYLGQTAFVVPADLPGIDVGNSYKKLGLNSAQLNQVFFDEVKVHKDYVLGSEGQGARIFAASMDWERCCLFALFIGVMQRDLERCIDYANTRKQGDKTISKFQAVSHRIADMEVRLQSARLLLYFAAWQKSQNVDNTKAVASSKLAISEAFVQSGIDSIRVHGALGYLQESGVDSSIRDALGSVLFSGTSDIQRELICNRLGLL</sequence>
<evidence type="ECO:0000256" key="1">
    <source>
        <dbReference type="ARBA" id="ARBA00001974"/>
    </source>
</evidence>
<keyword evidence="3 6" id="KW-0285">Flavoprotein</keyword>
<dbReference type="InterPro" id="IPR036250">
    <property type="entry name" value="AcylCo_DH-like_C"/>
</dbReference>
<gene>
    <name evidence="10" type="ORF">JF50_09075</name>
</gene>
<dbReference type="SUPFAM" id="SSF56645">
    <property type="entry name" value="Acyl-CoA dehydrogenase NM domain-like"/>
    <property type="match status" value="1"/>
</dbReference>
<dbReference type="GO" id="GO:0003995">
    <property type="term" value="F:acyl-CoA dehydrogenase activity"/>
    <property type="evidence" value="ECO:0007669"/>
    <property type="project" value="TreeGrafter"/>
</dbReference>
<dbReference type="Gene3D" id="2.40.110.10">
    <property type="entry name" value="Butyryl-CoA Dehydrogenase, subunit A, domain 2"/>
    <property type="match status" value="1"/>
</dbReference>
<keyword evidence="5 6" id="KW-0560">Oxidoreductase</keyword>
<keyword evidence="4 6" id="KW-0274">FAD</keyword>
<feature type="domain" description="Acyl-CoA dehydrogenase/oxidase C-terminal" evidence="7">
    <location>
        <begin position="229"/>
        <end position="377"/>
    </location>
</feature>
<evidence type="ECO:0000256" key="2">
    <source>
        <dbReference type="ARBA" id="ARBA00009347"/>
    </source>
</evidence>
<dbReference type="InterPro" id="IPR006091">
    <property type="entry name" value="Acyl-CoA_Oxase/DH_mid-dom"/>
</dbReference>
<evidence type="ECO:0000256" key="3">
    <source>
        <dbReference type="ARBA" id="ARBA00022630"/>
    </source>
</evidence>